<name>A0A921RVY0_SORBI</name>
<evidence type="ECO:0000313" key="1">
    <source>
        <dbReference type="EMBL" id="KAG0546247.1"/>
    </source>
</evidence>
<dbReference type="EMBL" id="CM027681">
    <property type="protein sequence ID" value="KAG0546247.1"/>
    <property type="molecule type" value="Genomic_DNA"/>
</dbReference>
<dbReference type="Proteomes" id="UP000807115">
    <property type="component" value="Chromosome 2"/>
</dbReference>
<proteinExistence type="predicted"/>
<reference evidence="1" key="1">
    <citation type="journal article" date="2019" name="BMC Genomics">
        <title>A new reference genome for Sorghum bicolor reveals high levels of sequence similarity between sweet and grain genotypes: implications for the genetics of sugar metabolism.</title>
        <authorList>
            <person name="Cooper E.A."/>
            <person name="Brenton Z.W."/>
            <person name="Flinn B.S."/>
            <person name="Jenkins J."/>
            <person name="Shu S."/>
            <person name="Flowers D."/>
            <person name="Luo F."/>
            <person name="Wang Y."/>
            <person name="Xia P."/>
            <person name="Barry K."/>
            <person name="Daum C."/>
            <person name="Lipzen A."/>
            <person name="Yoshinaga Y."/>
            <person name="Schmutz J."/>
            <person name="Saski C."/>
            <person name="Vermerris W."/>
            <person name="Kresovich S."/>
        </authorList>
    </citation>
    <scope>NUCLEOTIDE SEQUENCE</scope>
</reference>
<evidence type="ECO:0000313" key="2">
    <source>
        <dbReference type="Proteomes" id="UP000807115"/>
    </source>
</evidence>
<organism evidence="1 2">
    <name type="scientific">Sorghum bicolor</name>
    <name type="common">Sorghum</name>
    <name type="synonym">Sorghum vulgare</name>
    <dbReference type="NCBI Taxonomy" id="4558"/>
    <lineage>
        <taxon>Eukaryota</taxon>
        <taxon>Viridiplantae</taxon>
        <taxon>Streptophyta</taxon>
        <taxon>Embryophyta</taxon>
        <taxon>Tracheophyta</taxon>
        <taxon>Spermatophyta</taxon>
        <taxon>Magnoliopsida</taxon>
        <taxon>Liliopsida</taxon>
        <taxon>Poales</taxon>
        <taxon>Poaceae</taxon>
        <taxon>PACMAD clade</taxon>
        <taxon>Panicoideae</taxon>
        <taxon>Andropogonodae</taxon>
        <taxon>Andropogoneae</taxon>
        <taxon>Sorghinae</taxon>
        <taxon>Sorghum</taxon>
    </lineage>
</organism>
<sequence length="158" mass="17355">MSAHVCYSAKKAVIMASQVEDSAKLSMCTYDTTAPHPEGVISADTMHLTLKAYVDVFVHVAEDSYNRRVSIETVTSCLDALRGLVSISHILLDDALEAISWTHPREIIHARCVSSRSRDCNFSSHMVLPTILEGVEATKSLLGLMAVRRQRALGKAKK</sequence>
<dbReference type="AlphaFoldDB" id="A0A921RVY0"/>
<accession>A0A921RVY0</accession>
<protein>
    <submittedName>
        <fullName evidence="1">Uncharacterized protein</fullName>
    </submittedName>
</protein>
<reference evidence="1" key="2">
    <citation type="submission" date="2020-10" db="EMBL/GenBank/DDBJ databases">
        <authorList>
            <person name="Cooper E.A."/>
            <person name="Brenton Z.W."/>
            <person name="Flinn B.S."/>
            <person name="Jenkins J."/>
            <person name="Shu S."/>
            <person name="Flowers D."/>
            <person name="Luo F."/>
            <person name="Wang Y."/>
            <person name="Xia P."/>
            <person name="Barry K."/>
            <person name="Daum C."/>
            <person name="Lipzen A."/>
            <person name="Yoshinaga Y."/>
            <person name="Schmutz J."/>
            <person name="Saski C."/>
            <person name="Vermerris W."/>
            <person name="Kresovich S."/>
        </authorList>
    </citation>
    <scope>NUCLEOTIDE SEQUENCE</scope>
</reference>
<comment type="caution">
    <text evidence="1">The sequence shown here is derived from an EMBL/GenBank/DDBJ whole genome shotgun (WGS) entry which is preliminary data.</text>
</comment>
<gene>
    <name evidence="1" type="ORF">BDA96_02G430900</name>
</gene>